<dbReference type="GO" id="GO:0045436">
    <property type="term" value="F:lycopene beta cyclase activity"/>
    <property type="evidence" value="ECO:0007669"/>
    <property type="project" value="UniProtKB-ARBA"/>
</dbReference>
<feature type="transmembrane region" description="Helical" evidence="8">
    <location>
        <begin position="36"/>
        <end position="54"/>
    </location>
</feature>
<dbReference type="Pfam" id="PF18916">
    <property type="entry name" value="Lycopene_cyc"/>
    <property type="match status" value="1"/>
</dbReference>
<comment type="pathway">
    <text evidence="2">Carotenoid biosynthesis.</text>
</comment>
<evidence type="ECO:0000313" key="10">
    <source>
        <dbReference type="EMBL" id="CAB4545374.1"/>
    </source>
</evidence>
<evidence type="ECO:0000256" key="2">
    <source>
        <dbReference type="ARBA" id="ARBA00004829"/>
    </source>
</evidence>
<protein>
    <submittedName>
        <fullName evidence="10">Unannotated protein</fullName>
    </submittedName>
</protein>
<keyword evidence="4" id="KW-0125">Carotenoid biosynthesis</keyword>
<evidence type="ECO:0000259" key="9">
    <source>
        <dbReference type="Pfam" id="PF18916"/>
    </source>
</evidence>
<feature type="transmembrane region" description="Helical" evidence="8">
    <location>
        <begin position="74"/>
        <end position="91"/>
    </location>
</feature>
<evidence type="ECO:0000256" key="4">
    <source>
        <dbReference type="ARBA" id="ARBA00022746"/>
    </source>
</evidence>
<sequence>MTYPVLTAIVLGVFAVYAVIFRRWINWRALLPAAGLMLLLTLVFDNLIIASGIVDYDFEKTAGIRLFLAPIEDFAYTLVALVLVPSLFNWLRSRL</sequence>
<evidence type="ECO:0000256" key="8">
    <source>
        <dbReference type="SAM" id="Phobius"/>
    </source>
</evidence>
<accession>A0A6J6C2H8</accession>
<name>A0A6J6C2H8_9ZZZZ</name>
<dbReference type="InterPro" id="IPR017825">
    <property type="entry name" value="Lycopene_cyclase_dom"/>
</dbReference>
<dbReference type="EMBL" id="CAEZST010000007">
    <property type="protein sequence ID" value="CAB4545374.1"/>
    <property type="molecule type" value="Genomic_DNA"/>
</dbReference>
<dbReference type="GO" id="GO:0016117">
    <property type="term" value="P:carotenoid biosynthetic process"/>
    <property type="evidence" value="ECO:0007669"/>
    <property type="project" value="UniProtKB-KW"/>
</dbReference>
<evidence type="ECO:0000256" key="1">
    <source>
        <dbReference type="ARBA" id="ARBA00004141"/>
    </source>
</evidence>
<keyword evidence="7" id="KW-0413">Isomerase</keyword>
<reference evidence="10" key="1">
    <citation type="submission" date="2020-05" db="EMBL/GenBank/DDBJ databases">
        <authorList>
            <person name="Chiriac C."/>
            <person name="Salcher M."/>
            <person name="Ghai R."/>
            <person name="Kavagutti S V."/>
        </authorList>
    </citation>
    <scope>NUCLEOTIDE SEQUENCE</scope>
</reference>
<organism evidence="10">
    <name type="scientific">freshwater metagenome</name>
    <dbReference type="NCBI Taxonomy" id="449393"/>
    <lineage>
        <taxon>unclassified sequences</taxon>
        <taxon>metagenomes</taxon>
        <taxon>ecological metagenomes</taxon>
    </lineage>
</organism>
<comment type="subcellular location">
    <subcellularLocation>
        <location evidence="1">Membrane</location>
        <topology evidence="1">Multi-pass membrane protein</topology>
    </subcellularLocation>
</comment>
<dbReference type="NCBIfam" id="TIGR03462">
    <property type="entry name" value="CarR_dom_SF"/>
    <property type="match status" value="1"/>
</dbReference>
<dbReference type="GO" id="GO:0016020">
    <property type="term" value="C:membrane"/>
    <property type="evidence" value="ECO:0007669"/>
    <property type="project" value="UniProtKB-SubCell"/>
</dbReference>
<evidence type="ECO:0000256" key="7">
    <source>
        <dbReference type="ARBA" id="ARBA00023235"/>
    </source>
</evidence>
<evidence type="ECO:0000256" key="5">
    <source>
        <dbReference type="ARBA" id="ARBA00022989"/>
    </source>
</evidence>
<keyword evidence="3 8" id="KW-0812">Transmembrane</keyword>
<proteinExistence type="predicted"/>
<dbReference type="GO" id="GO:0016872">
    <property type="term" value="F:intramolecular lyase activity"/>
    <property type="evidence" value="ECO:0007669"/>
    <property type="project" value="InterPro"/>
</dbReference>
<keyword evidence="5 8" id="KW-1133">Transmembrane helix</keyword>
<dbReference type="AlphaFoldDB" id="A0A6J6C2H8"/>
<keyword evidence="6 8" id="KW-0472">Membrane</keyword>
<evidence type="ECO:0000256" key="6">
    <source>
        <dbReference type="ARBA" id="ARBA00023136"/>
    </source>
</evidence>
<gene>
    <name evidence="10" type="ORF">UFOPK1503_00584</name>
</gene>
<evidence type="ECO:0000256" key="3">
    <source>
        <dbReference type="ARBA" id="ARBA00022692"/>
    </source>
</evidence>
<dbReference type="GO" id="GO:0016120">
    <property type="term" value="P:carotene biosynthetic process"/>
    <property type="evidence" value="ECO:0007669"/>
    <property type="project" value="UniProtKB-ARBA"/>
</dbReference>
<feature type="domain" description="Lycopene cyclase" evidence="9">
    <location>
        <begin position="2"/>
        <end position="91"/>
    </location>
</feature>
<feature type="transmembrane region" description="Helical" evidence="8">
    <location>
        <begin position="6"/>
        <end position="24"/>
    </location>
</feature>